<dbReference type="Proteomes" id="UP000006447">
    <property type="component" value="Unassembled WGS sequence"/>
</dbReference>
<name>I0WLK8_RHOOP</name>
<dbReference type="EMBL" id="AJJH01000139">
    <property type="protein sequence ID" value="EID77274.1"/>
    <property type="molecule type" value="Genomic_DNA"/>
</dbReference>
<gene>
    <name evidence="3" type="ORF">W59_24635</name>
</gene>
<comment type="caution">
    <text evidence="3">The sequence shown here is derived from an EMBL/GenBank/DDBJ whole genome shotgun (WGS) entry which is preliminary data.</text>
</comment>
<organism evidence="3 4">
    <name type="scientific">Rhodococcus opacus RKJ300 = JCM 13270</name>
    <dbReference type="NCBI Taxonomy" id="1165867"/>
    <lineage>
        <taxon>Bacteria</taxon>
        <taxon>Bacillati</taxon>
        <taxon>Actinomycetota</taxon>
        <taxon>Actinomycetes</taxon>
        <taxon>Mycobacteriales</taxon>
        <taxon>Nocardiaceae</taxon>
        <taxon>Rhodococcus</taxon>
    </lineage>
</organism>
<proteinExistence type="predicted"/>
<protein>
    <submittedName>
        <fullName evidence="3">Formate dehydrogenase accessory protein</fullName>
    </submittedName>
</protein>
<evidence type="ECO:0000313" key="3">
    <source>
        <dbReference type="EMBL" id="EID77274.1"/>
    </source>
</evidence>
<dbReference type="GO" id="GO:0006777">
    <property type="term" value="P:Mo-molybdopterin cofactor biosynthetic process"/>
    <property type="evidence" value="ECO:0007669"/>
    <property type="project" value="UniProtKB-KW"/>
</dbReference>
<evidence type="ECO:0000313" key="4">
    <source>
        <dbReference type="Proteomes" id="UP000006447"/>
    </source>
</evidence>
<dbReference type="AlphaFoldDB" id="I0WLK8"/>
<evidence type="ECO:0000256" key="1">
    <source>
        <dbReference type="ARBA" id="ARBA00022490"/>
    </source>
</evidence>
<keyword evidence="2" id="KW-0501">Molybdenum cofactor biosynthesis</keyword>
<dbReference type="PANTHER" id="PTHR30592">
    <property type="entry name" value="FORMATE DEHYDROGENASE"/>
    <property type="match status" value="1"/>
</dbReference>
<dbReference type="PANTHER" id="PTHR30592:SF1">
    <property type="entry name" value="SULFUR CARRIER PROTEIN FDHD"/>
    <property type="match status" value="1"/>
</dbReference>
<keyword evidence="1" id="KW-0963">Cytoplasm</keyword>
<sequence>MQKSVMAGTPMLGAVSAPSSPAVDLALESGTTLVGFLRGESMNVYAGAQRVKTGA</sequence>
<dbReference type="InterPro" id="IPR003786">
    <property type="entry name" value="FdhD"/>
</dbReference>
<reference evidence="3 4" key="1">
    <citation type="journal article" date="2012" name="J. Bacteriol.">
        <title>Draft genome sequence of the nitrophenol-degrading actinomycete Rhodococcus imtechensis RKJ300.</title>
        <authorList>
            <person name="Vikram S."/>
            <person name="Kumar S."/>
            <person name="Subramanian S."/>
            <person name="Raghava G.P."/>
        </authorList>
    </citation>
    <scope>NUCLEOTIDE SEQUENCE [LARGE SCALE GENOMIC DNA]</scope>
    <source>
        <strain evidence="3 4">RKJ300</strain>
    </source>
</reference>
<dbReference type="Gene3D" id="3.40.140.10">
    <property type="entry name" value="Cytidine Deaminase, domain 2"/>
    <property type="match status" value="1"/>
</dbReference>
<dbReference type="InterPro" id="IPR016193">
    <property type="entry name" value="Cytidine_deaminase-like"/>
</dbReference>
<accession>I0WLK8</accession>
<dbReference type="GO" id="GO:0016783">
    <property type="term" value="F:sulfurtransferase activity"/>
    <property type="evidence" value="ECO:0007669"/>
    <property type="project" value="InterPro"/>
</dbReference>
<evidence type="ECO:0000256" key="2">
    <source>
        <dbReference type="ARBA" id="ARBA00023150"/>
    </source>
</evidence>
<dbReference type="Pfam" id="PF02634">
    <property type="entry name" value="FdhD-NarQ"/>
    <property type="match status" value="1"/>
</dbReference>
<dbReference type="SUPFAM" id="SSF53927">
    <property type="entry name" value="Cytidine deaminase-like"/>
    <property type="match status" value="1"/>
</dbReference>